<accession>A0A9R0R1E5</accession>
<sequence length="391" mass="43447">MSARAGPDPGAAEASVAWPELRGRLERAGALAAELAAAAEERAHLARRLEAALEVRANACRLLVAFAPLVAPPFVDHGLTLLLQVRRESVRQGAALDELRRRLERRRARADELLVASRRAAEGVERRREQMQAQIERVLPLSRALASAHRQVQEAKELKSTEKARLGDLQRLLRTRQQSMVAQVAALYPVRVFRELPVAENHHSRTNGECRTPSEENGALPQENGNGTHLLSVIKSPHVGPLTFFGWQIGKPRTKQRTYSHKELQRSAAVLGYAAHAVLLIASYLDIPLRYPLRFGGSRSYVGDRLPSAEASSVGSTEHRSVGNADSKLTDYPLFLEFQDDSTKASYAIYLLQKDTEQLLNYIGAESSGRNAFGNLRELIRIIQSDEYLYI</sequence>
<dbReference type="AlphaFoldDB" id="A0A9R0R1E5"/>
<dbReference type="GO" id="GO:0035493">
    <property type="term" value="P:SNARE complex assembly"/>
    <property type="evidence" value="ECO:0007669"/>
    <property type="project" value="TreeGrafter"/>
</dbReference>
<dbReference type="GO" id="GO:0000323">
    <property type="term" value="C:lytic vacuole"/>
    <property type="evidence" value="ECO:0007669"/>
    <property type="project" value="TreeGrafter"/>
</dbReference>
<feature type="compositionally biased region" description="Basic and acidic residues" evidence="2">
    <location>
        <begin position="201"/>
        <end position="214"/>
    </location>
</feature>
<protein>
    <recommendedName>
        <fullName evidence="5">UV radiation resistance-associated gene protein</fullName>
    </recommendedName>
</protein>
<dbReference type="Proteomes" id="UP000324705">
    <property type="component" value="Chromosome 1B"/>
</dbReference>
<dbReference type="GO" id="GO:0005768">
    <property type="term" value="C:endosome"/>
    <property type="evidence" value="ECO:0007669"/>
    <property type="project" value="TreeGrafter"/>
</dbReference>
<dbReference type="OMA" id="PPFVDHG"/>
<dbReference type="PANTHER" id="PTHR15157:SF22">
    <property type="entry name" value="UV RADIATION RESISTANCE-ASSOCIATED GENE PROTEIN"/>
    <property type="match status" value="1"/>
</dbReference>
<feature type="region of interest" description="Disordered" evidence="2">
    <location>
        <begin position="201"/>
        <end position="230"/>
    </location>
</feature>
<evidence type="ECO:0000256" key="2">
    <source>
        <dbReference type="SAM" id="MobiDB-lite"/>
    </source>
</evidence>
<dbReference type="GO" id="GO:0000149">
    <property type="term" value="F:SNARE binding"/>
    <property type="evidence" value="ECO:0007669"/>
    <property type="project" value="TreeGrafter"/>
</dbReference>
<evidence type="ECO:0000313" key="3">
    <source>
        <dbReference type="EMBL" id="VAH20514.1"/>
    </source>
</evidence>
<name>A0A9R0R1E5_TRITD</name>
<gene>
    <name evidence="3" type="ORF">TRITD_1Bv1G173260</name>
</gene>
<reference evidence="3 4" key="1">
    <citation type="submission" date="2017-09" db="EMBL/GenBank/DDBJ databases">
        <authorList>
            <consortium name="International Durum Wheat Genome Sequencing Consortium (IDWGSC)"/>
            <person name="Milanesi L."/>
        </authorList>
    </citation>
    <scope>NUCLEOTIDE SEQUENCE [LARGE SCALE GENOMIC DNA]</scope>
    <source>
        <strain evidence="4">cv. Svevo</strain>
    </source>
</reference>
<organism evidence="3 4">
    <name type="scientific">Triticum turgidum subsp. durum</name>
    <name type="common">Durum wheat</name>
    <name type="synonym">Triticum durum</name>
    <dbReference type="NCBI Taxonomy" id="4567"/>
    <lineage>
        <taxon>Eukaryota</taxon>
        <taxon>Viridiplantae</taxon>
        <taxon>Streptophyta</taxon>
        <taxon>Embryophyta</taxon>
        <taxon>Tracheophyta</taxon>
        <taxon>Spermatophyta</taxon>
        <taxon>Magnoliopsida</taxon>
        <taxon>Liliopsida</taxon>
        <taxon>Poales</taxon>
        <taxon>Poaceae</taxon>
        <taxon>BOP clade</taxon>
        <taxon>Pooideae</taxon>
        <taxon>Triticodae</taxon>
        <taxon>Triticeae</taxon>
        <taxon>Triticinae</taxon>
        <taxon>Triticum</taxon>
    </lineage>
</organism>
<dbReference type="EMBL" id="LT934112">
    <property type="protein sequence ID" value="VAH20514.1"/>
    <property type="molecule type" value="Genomic_DNA"/>
</dbReference>
<keyword evidence="4" id="KW-1185">Reference proteome</keyword>
<feature type="coiled-coil region" evidence="1">
    <location>
        <begin position="96"/>
        <end position="134"/>
    </location>
</feature>
<proteinExistence type="predicted"/>
<evidence type="ECO:0008006" key="5">
    <source>
        <dbReference type="Google" id="ProtNLM"/>
    </source>
</evidence>
<evidence type="ECO:0000256" key="1">
    <source>
        <dbReference type="SAM" id="Coils"/>
    </source>
</evidence>
<evidence type="ECO:0000313" key="4">
    <source>
        <dbReference type="Proteomes" id="UP000324705"/>
    </source>
</evidence>
<dbReference type="Gramene" id="TRITD1Bv1G173260.4">
    <property type="protein sequence ID" value="TRITD1Bv1G173260.4"/>
    <property type="gene ID" value="TRITD1Bv1G173260"/>
</dbReference>
<keyword evidence="1" id="KW-0175">Coiled coil</keyword>
<dbReference type="PANTHER" id="PTHR15157">
    <property type="entry name" value="UV RADIATION RESISTANCE-ASSOCIATED GENE PROTEIN"/>
    <property type="match status" value="1"/>
</dbReference>